<evidence type="ECO:0000313" key="3">
    <source>
        <dbReference type="Proteomes" id="UP000813824"/>
    </source>
</evidence>
<accession>A0A8K0XNB3</accession>
<feature type="compositionally biased region" description="Low complexity" evidence="1">
    <location>
        <begin position="227"/>
        <end position="236"/>
    </location>
</feature>
<proteinExistence type="predicted"/>
<dbReference type="Proteomes" id="UP000813824">
    <property type="component" value="Unassembled WGS sequence"/>
</dbReference>
<name>A0A8K0XNB3_9AGAR</name>
<dbReference type="EMBL" id="JAEVFJ010000022">
    <property type="protein sequence ID" value="KAH8096822.1"/>
    <property type="molecule type" value="Genomic_DNA"/>
</dbReference>
<gene>
    <name evidence="2" type="ORF">BXZ70DRAFT_317805</name>
</gene>
<feature type="region of interest" description="Disordered" evidence="1">
    <location>
        <begin position="117"/>
        <end position="152"/>
    </location>
</feature>
<feature type="region of interest" description="Disordered" evidence="1">
    <location>
        <begin position="380"/>
        <end position="401"/>
    </location>
</feature>
<feature type="compositionally biased region" description="Low complexity" evidence="1">
    <location>
        <begin position="380"/>
        <end position="390"/>
    </location>
</feature>
<reference evidence="2" key="1">
    <citation type="journal article" date="2021" name="New Phytol.">
        <title>Evolutionary innovations through gain and loss of genes in the ectomycorrhizal Boletales.</title>
        <authorList>
            <person name="Wu G."/>
            <person name="Miyauchi S."/>
            <person name="Morin E."/>
            <person name="Kuo A."/>
            <person name="Drula E."/>
            <person name="Varga T."/>
            <person name="Kohler A."/>
            <person name="Feng B."/>
            <person name="Cao Y."/>
            <person name="Lipzen A."/>
            <person name="Daum C."/>
            <person name="Hundley H."/>
            <person name="Pangilinan J."/>
            <person name="Johnson J."/>
            <person name="Barry K."/>
            <person name="LaButti K."/>
            <person name="Ng V."/>
            <person name="Ahrendt S."/>
            <person name="Min B."/>
            <person name="Choi I.G."/>
            <person name="Park H."/>
            <person name="Plett J.M."/>
            <person name="Magnuson J."/>
            <person name="Spatafora J.W."/>
            <person name="Nagy L.G."/>
            <person name="Henrissat B."/>
            <person name="Grigoriev I.V."/>
            <person name="Yang Z.L."/>
            <person name="Xu J."/>
            <person name="Martin F.M."/>
        </authorList>
    </citation>
    <scope>NUCLEOTIDE SEQUENCE</scope>
    <source>
        <strain evidence="2">KKN 215</strain>
    </source>
</reference>
<evidence type="ECO:0000256" key="1">
    <source>
        <dbReference type="SAM" id="MobiDB-lite"/>
    </source>
</evidence>
<feature type="region of interest" description="Disordered" evidence="1">
    <location>
        <begin position="165"/>
        <end position="236"/>
    </location>
</feature>
<protein>
    <submittedName>
        <fullName evidence="2">Uncharacterized protein</fullName>
    </submittedName>
</protein>
<evidence type="ECO:0000313" key="2">
    <source>
        <dbReference type="EMBL" id="KAH8096822.1"/>
    </source>
</evidence>
<sequence length="468" mass="51348">MSFGDLFDQPDLYFDTYANIPLQNNTIAMMPNGEADLKYGDDRGAMITGQNAQLASFVGTIGGPQHATSETEHLSHRFHFHPSTEQFTPLSAHTHSSRAEHQAMQTHHSTGIAEASTIPSIPSGQLPRGTPFSRPLRLRPLHPIPDRDAAAPQNIARTRASLQELQHSRRGRQRAMGSSAGFPPVRGAAEMMASTGMERGGQSSDEHRRHGSPQAIPFSIGSPSSATSSEPVETPPVVATPELDVAHHTFTMGNALPVIPDDNVLFNRMEYLPNMLIGPHSSGSCYPTPVSSQTYSGMVDTSATEQWVRALDMSETHCQPVGQRGRHHWHTYGPPQDLGLFLPPVQSPVPQMGDMGGSAYPPPFDGHEFQGYAAAPLPDLSYPQQQQQNPLTPPPQTPQDTHYTTEAFPRLILVASEHMRVLPAGDARTVGRHILTRRHLNVKFRCSLCNREFRCRDAEDHCCAARRT</sequence>
<organism evidence="2 3">
    <name type="scientific">Cristinia sonorae</name>
    <dbReference type="NCBI Taxonomy" id="1940300"/>
    <lineage>
        <taxon>Eukaryota</taxon>
        <taxon>Fungi</taxon>
        <taxon>Dikarya</taxon>
        <taxon>Basidiomycota</taxon>
        <taxon>Agaricomycotina</taxon>
        <taxon>Agaricomycetes</taxon>
        <taxon>Agaricomycetidae</taxon>
        <taxon>Agaricales</taxon>
        <taxon>Pleurotineae</taxon>
        <taxon>Stephanosporaceae</taxon>
        <taxon>Cristinia</taxon>
    </lineage>
</organism>
<dbReference type="AlphaFoldDB" id="A0A8K0XNB3"/>
<keyword evidence="3" id="KW-1185">Reference proteome</keyword>
<comment type="caution">
    <text evidence="2">The sequence shown here is derived from an EMBL/GenBank/DDBJ whole genome shotgun (WGS) entry which is preliminary data.</text>
</comment>